<dbReference type="PANTHER" id="PTHR42754">
    <property type="entry name" value="ENDOGLUCANASE"/>
    <property type="match status" value="1"/>
</dbReference>
<dbReference type="AlphaFoldDB" id="A0A7V2SXT3"/>
<name>A0A7V2SXT3_9BACT</name>
<evidence type="ECO:0000313" key="1">
    <source>
        <dbReference type="EMBL" id="HFC46599.1"/>
    </source>
</evidence>
<proteinExistence type="predicted"/>
<sequence>MKHISSFTILLVGLFLLDGLAHGAGWIKEFGGTGWEYGYAIATTQDGGLLIAGDTTSLGAGNTDFIVLKLDSNGNRVWQKTYGGIGQDEEPFVLKSVPGAGFIVAGKTDSFGTGREDMWVLMLNEDGTPKWEKTYGGSWNDGAYGVALADQGGFVLAGSSASFGSMGFDGWLLKLDSTGAIKWQKAIGGTGNDYLFSLARGG</sequence>
<accession>A0A7V2SXT3</accession>
<gene>
    <name evidence="1" type="ORF">ENJ63_01815</name>
</gene>
<protein>
    <submittedName>
        <fullName evidence="1">Uncharacterized protein</fullName>
    </submittedName>
</protein>
<reference evidence="1" key="1">
    <citation type="journal article" date="2020" name="mSystems">
        <title>Genome- and Community-Level Interaction Insights into Carbon Utilization and Element Cycling Functions of Hydrothermarchaeota in Hydrothermal Sediment.</title>
        <authorList>
            <person name="Zhou Z."/>
            <person name="Liu Y."/>
            <person name="Xu W."/>
            <person name="Pan J."/>
            <person name="Luo Z.H."/>
            <person name="Li M."/>
        </authorList>
    </citation>
    <scope>NUCLEOTIDE SEQUENCE [LARGE SCALE GENOMIC DNA]</scope>
    <source>
        <strain evidence="1">HyVt-503</strain>
    </source>
</reference>
<comment type="caution">
    <text evidence="1">The sequence shown here is derived from an EMBL/GenBank/DDBJ whole genome shotgun (WGS) entry which is preliminary data.</text>
</comment>
<dbReference type="SUPFAM" id="SSF50998">
    <property type="entry name" value="Quinoprotein alcohol dehydrogenase-like"/>
    <property type="match status" value="1"/>
</dbReference>
<dbReference type="PANTHER" id="PTHR42754:SF1">
    <property type="entry name" value="LIPOPROTEIN"/>
    <property type="match status" value="1"/>
</dbReference>
<feature type="non-terminal residue" evidence="1">
    <location>
        <position position="202"/>
    </location>
</feature>
<dbReference type="Proteomes" id="UP000885797">
    <property type="component" value="Unassembled WGS sequence"/>
</dbReference>
<dbReference type="EMBL" id="DRND01000152">
    <property type="protein sequence ID" value="HFC46599.1"/>
    <property type="molecule type" value="Genomic_DNA"/>
</dbReference>
<organism evidence="1">
    <name type="scientific">Dissulfuribacter thermophilus</name>
    <dbReference type="NCBI Taxonomy" id="1156395"/>
    <lineage>
        <taxon>Bacteria</taxon>
        <taxon>Pseudomonadati</taxon>
        <taxon>Thermodesulfobacteriota</taxon>
        <taxon>Dissulfuribacteria</taxon>
        <taxon>Dissulfuribacterales</taxon>
        <taxon>Dissulfuribacteraceae</taxon>
        <taxon>Dissulfuribacter</taxon>
    </lineage>
</organism>
<dbReference type="InterPro" id="IPR011047">
    <property type="entry name" value="Quinoprotein_ADH-like_sf"/>
</dbReference>